<dbReference type="AlphaFoldDB" id="A0A917MM78"/>
<gene>
    <name evidence="1" type="ORF">GCM10010921_23060</name>
</gene>
<dbReference type="InterPro" id="IPR015946">
    <property type="entry name" value="KH_dom-like_a/b"/>
</dbReference>
<dbReference type="PANTHER" id="PTHR42830">
    <property type="entry name" value="OSMOTICALLY INDUCIBLE FAMILY PROTEIN"/>
    <property type="match status" value="1"/>
</dbReference>
<keyword evidence="2" id="KW-1185">Reference proteome</keyword>
<proteinExistence type="predicted"/>
<dbReference type="Gene3D" id="3.30.300.20">
    <property type="match status" value="1"/>
</dbReference>
<evidence type="ECO:0000313" key="1">
    <source>
        <dbReference type="EMBL" id="GGH46750.1"/>
    </source>
</evidence>
<dbReference type="InterPro" id="IPR003718">
    <property type="entry name" value="OsmC/Ohr_fam"/>
</dbReference>
<comment type="caution">
    <text evidence="1">The sequence shown here is derived from an EMBL/GenBank/DDBJ whole genome shotgun (WGS) entry which is preliminary data.</text>
</comment>
<name>A0A917MM78_9MICO</name>
<sequence>MTGEAATLGIMLGEHRYALTATWTGNRGTGTSGYRDYARDVTIEVEGKPRLLASADKPFRGDASRWNPEDMLLAALSECHLLSYLHACVQAGVVVTSYVDDATGVMREDGRGGGRFVEVVLRPRVTVAEASMVEAAEAAHATASGWCFIAASVNFPVRHDAVVTVAETVD</sequence>
<reference evidence="1" key="2">
    <citation type="submission" date="2020-09" db="EMBL/GenBank/DDBJ databases">
        <authorList>
            <person name="Sun Q."/>
            <person name="Zhou Y."/>
        </authorList>
    </citation>
    <scope>NUCLEOTIDE SEQUENCE</scope>
    <source>
        <strain evidence="1">CGMCC 1.15794</strain>
    </source>
</reference>
<dbReference type="InterPro" id="IPR052707">
    <property type="entry name" value="OsmC_Ohr_Peroxiredoxin"/>
</dbReference>
<reference evidence="1" key="1">
    <citation type="journal article" date="2014" name="Int. J. Syst. Evol. Microbiol.">
        <title>Complete genome sequence of Corynebacterium casei LMG S-19264T (=DSM 44701T), isolated from a smear-ripened cheese.</title>
        <authorList>
            <consortium name="US DOE Joint Genome Institute (JGI-PGF)"/>
            <person name="Walter F."/>
            <person name="Albersmeier A."/>
            <person name="Kalinowski J."/>
            <person name="Ruckert C."/>
        </authorList>
    </citation>
    <scope>NUCLEOTIDE SEQUENCE</scope>
    <source>
        <strain evidence="1">CGMCC 1.15794</strain>
    </source>
</reference>
<accession>A0A917MM78</accession>
<dbReference type="SUPFAM" id="SSF82784">
    <property type="entry name" value="OsmC-like"/>
    <property type="match status" value="1"/>
</dbReference>
<evidence type="ECO:0000313" key="2">
    <source>
        <dbReference type="Proteomes" id="UP000657592"/>
    </source>
</evidence>
<dbReference type="Proteomes" id="UP000657592">
    <property type="component" value="Unassembled WGS sequence"/>
</dbReference>
<dbReference type="EMBL" id="BMJY01000010">
    <property type="protein sequence ID" value="GGH46750.1"/>
    <property type="molecule type" value="Genomic_DNA"/>
</dbReference>
<protein>
    <submittedName>
        <fullName evidence="1">Peroxiredoxin</fullName>
    </submittedName>
</protein>
<organism evidence="1 2">
    <name type="scientific">Microbacterium album</name>
    <dbReference type="NCBI Taxonomy" id="2053191"/>
    <lineage>
        <taxon>Bacteria</taxon>
        <taxon>Bacillati</taxon>
        <taxon>Actinomycetota</taxon>
        <taxon>Actinomycetes</taxon>
        <taxon>Micrococcales</taxon>
        <taxon>Microbacteriaceae</taxon>
        <taxon>Microbacterium</taxon>
    </lineage>
</organism>
<dbReference type="PANTHER" id="PTHR42830:SF2">
    <property type="entry name" value="OSMC_OHR FAMILY PROTEIN"/>
    <property type="match status" value="1"/>
</dbReference>
<dbReference type="InterPro" id="IPR036102">
    <property type="entry name" value="OsmC/Ohrsf"/>
</dbReference>
<dbReference type="Pfam" id="PF02566">
    <property type="entry name" value="OsmC"/>
    <property type="match status" value="1"/>
</dbReference>